<dbReference type="PANTHER" id="PTHR15258">
    <property type="entry name" value="FGF BINDING PROTEIN-RELATED"/>
    <property type="match status" value="1"/>
</dbReference>
<evidence type="ECO:0000256" key="3">
    <source>
        <dbReference type="ARBA" id="ARBA00022525"/>
    </source>
</evidence>
<feature type="compositionally biased region" description="Basic and acidic residues" evidence="7">
    <location>
        <begin position="45"/>
        <end position="58"/>
    </location>
</feature>
<dbReference type="Ensembl" id="ENSSMAT00000014188.2">
    <property type="protein sequence ID" value="ENSSMAP00000014002.2"/>
    <property type="gene ID" value="ENSSMAG00000008603.2"/>
</dbReference>
<comment type="subcellular location">
    <subcellularLocation>
        <location evidence="1">Secreted</location>
    </subcellularLocation>
</comment>
<keyword evidence="6" id="KW-0340">Growth factor binding</keyword>
<dbReference type="Pfam" id="PF06473">
    <property type="entry name" value="FGF-BP1"/>
    <property type="match status" value="2"/>
</dbReference>
<comment type="similarity">
    <text evidence="2">Belongs to the fibroblast growth factor-binding protein family.</text>
</comment>
<keyword evidence="3" id="KW-0964">Secreted</keyword>
<dbReference type="InterPro" id="IPR010510">
    <property type="entry name" value="FGF1-bd"/>
</dbReference>
<evidence type="ECO:0000256" key="2">
    <source>
        <dbReference type="ARBA" id="ARBA00008326"/>
    </source>
</evidence>
<evidence type="ECO:0000256" key="7">
    <source>
        <dbReference type="SAM" id="MobiDB-lite"/>
    </source>
</evidence>
<keyword evidence="8" id="KW-0472">Membrane</keyword>
<dbReference type="GO" id="GO:0005576">
    <property type="term" value="C:extracellular region"/>
    <property type="evidence" value="ECO:0007669"/>
    <property type="project" value="UniProtKB-SubCell"/>
</dbReference>
<dbReference type="GeneTree" id="ENSGT00940000154372"/>
<sequence>LLYLGSSLAGLMAFFTNVTILLVLACVSHQLMSGSCQKGHGRRGRGADRGHGHKDRSGPKVGRPPKAASAQPIKGKLVTKDKSECTWAAAGDDLLVLGATCRKGGASVSCEYVARPSLCPRYASNVELYWKQIARALKKQRNLCRDSKPLVRAGMCRGAARGRTTAPPRSPPTAAAAAKSCQPGNKKLAEEYCSDSWSSFCTFFFTMVKDDDC</sequence>
<reference evidence="9" key="1">
    <citation type="submission" date="2023-05" db="EMBL/GenBank/DDBJ databases">
        <title>High-quality long-read genome of Scophthalmus maximus.</title>
        <authorList>
            <person name="Lien S."/>
            <person name="Martinez P."/>
        </authorList>
    </citation>
    <scope>NUCLEOTIDE SEQUENCE [LARGE SCALE GENOMIC DNA]</scope>
</reference>
<reference evidence="9" key="2">
    <citation type="submission" date="2025-08" db="UniProtKB">
        <authorList>
            <consortium name="Ensembl"/>
        </authorList>
    </citation>
    <scope>IDENTIFICATION</scope>
</reference>
<evidence type="ECO:0000256" key="5">
    <source>
        <dbReference type="ARBA" id="ARBA00023157"/>
    </source>
</evidence>
<protein>
    <submittedName>
        <fullName evidence="9">Fibroblast growth factor binding protein 1a</fullName>
    </submittedName>
</protein>
<dbReference type="Proteomes" id="UP000694558">
    <property type="component" value="Chromosome 13"/>
</dbReference>
<evidence type="ECO:0000313" key="10">
    <source>
        <dbReference type="Proteomes" id="UP000694558"/>
    </source>
</evidence>
<evidence type="ECO:0000313" key="9">
    <source>
        <dbReference type="Ensembl" id="ENSSMAP00000014002.2"/>
    </source>
</evidence>
<organism evidence="9 10">
    <name type="scientific">Scophthalmus maximus</name>
    <name type="common">Turbot</name>
    <name type="synonym">Psetta maxima</name>
    <dbReference type="NCBI Taxonomy" id="52904"/>
    <lineage>
        <taxon>Eukaryota</taxon>
        <taxon>Metazoa</taxon>
        <taxon>Chordata</taxon>
        <taxon>Craniata</taxon>
        <taxon>Vertebrata</taxon>
        <taxon>Euteleostomi</taxon>
        <taxon>Actinopterygii</taxon>
        <taxon>Neopterygii</taxon>
        <taxon>Teleostei</taxon>
        <taxon>Neoteleostei</taxon>
        <taxon>Acanthomorphata</taxon>
        <taxon>Carangaria</taxon>
        <taxon>Pleuronectiformes</taxon>
        <taxon>Pleuronectoidei</taxon>
        <taxon>Scophthalmidae</taxon>
        <taxon>Scophthalmus</taxon>
    </lineage>
</organism>
<evidence type="ECO:0000256" key="4">
    <source>
        <dbReference type="ARBA" id="ARBA00022729"/>
    </source>
</evidence>
<evidence type="ECO:0000256" key="8">
    <source>
        <dbReference type="SAM" id="Phobius"/>
    </source>
</evidence>
<keyword evidence="5" id="KW-1015">Disulfide bond</keyword>
<proteinExistence type="inferred from homology"/>
<keyword evidence="8" id="KW-1133">Transmembrane helix</keyword>
<gene>
    <name evidence="9" type="primary">fgfbp1a</name>
</gene>
<name>A0A8D3A808_SCOMX</name>
<dbReference type="PANTHER" id="PTHR15258:SF2">
    <property type="entry name" value="FIBROBLAST GROWTH FACTOR-BINDING PROTEIN 1"/>
    <property type="match status" value="1"/>
</dbReference>
<evidence type="ECO:0000256" key="1">
    <source>
        <dbReference type="ARBA" id="ARBA00004613"/>
    </source>
</evidence>
<feature type="transmembrane region" description="Helical" evidence="8">
    <location>
        <begin position="6"/>
        <end position="27"/>
    </location>
</feature>
<accession>A0A8D3A808</accession>
<evidence type="ECO:0000256" key="6">
    <source>
        <dbReference type="ARBA" id="ARBA00023183"/>
    </source>
</evidence>
<feature type="region of interest" description="Disordered" evidence="7">
    <location>
        <begin position="159"/>
        <end position="178"/>
    </location>
</feature>
<dbReference type="GO" id="GO:0007267">
    <property type="term" value="P:cell-cell signaling"/>
    <property type="evidence" value="ECO:0007669"/>
    <property type="project" value="TreeGrafter"/>
</dbReference>
<dbReference type="GO" id="GO:0019838">
    <property type="term" value="F:growth factor binding"/>
    <property type="evidence" value="ECO:0007669"/>
    <property type="project" value="UniProtKB-KW"/>
</dbReference>
<keyword evidence="4" id="KW-0732">Signal</keyword>
<keyword evidence="8" id="KW-0812">Transmembrane</keyword>
<feature type="region of interest" description="Disordered" evidence="7">
    <location>
        <begin position="35"/>
        <end position="73"/>
    </location>
</feature>
<dbReference type="AlphaFoldDB" id="A0A8D3A808"/>